<evidence type="ECO:0000313" key="3">
    <source>
        <dbReference type="EMBL" id="EME37654.1"/>
    </source>
</evidence>
<name>M2YGK1_9MICC</name>
<proteinExistence type="predicted"/>
<keyword evidence="2" id="KW-0812">Transmembrane</keyword>
<keyword evidence="2" id="KW-0472">Membrane</keyword>
<feature type="transmembrane region" description="Helical" evidence="2">
    <location>
        <begin position="79"/>
        <end position="99"/>
    </location>
</feature>
<keyword evidence="2" id="KW-1133">Transmembrane helix</keyword>
<evidence type="ECO:0008006" key="5">
    <source>
        <dbReference type="Google" id="ProtNLM"/>
    </source>
</evidence>
<evidence type="ECO:0000256" key="2">
    <source>
        <dbReference type="SAM" id="Phobius"/>
    </source>
</evidence>
<feature type="region of interest" description="Disordered" evidence="1">
    <location>
        <begin position="1"/>
        <end position="74"/>
    </location>
</feature>
<evidence type="ECO:0000313" key="4">
    <source>
        <dbReference type="Proteomes" id="UP000009877"/>
    </source>
</evidence>
<accession>M2YGK1</accession>
<comment type="caution">
    <text evidence="3">The sequence shown here is derived from an EMBL/GenBank/DDBJ whole genome shotgun (WGS) entry which is preliminary data.</text>
</comment>
<organism evidence="3 4">
    <name type="scientific">Kocuria palustris PEL</name>
    <dbReference type="NCBI Taxonomy" id="1236550"/>
    <lineage>
        <taxon>Bacteria</taxon>
        <taxon>Bacillati</taxon>
        <taxon>Actinomycetota</taxon>
        <taxon>Actinomycetes</taxon>
        <taxon>Micrococcales</taxon>
        <taxon>Micrococcaceae</taxon>
        <taxon>Kocuria</taxon>
    </lineage>
</organism>
<dbReference type="Proteomes" id="UP000009877">
    <property type="component" value="Unassembled WGS sequence"/>
</dbReference>
<dbReference type="InterPro" id="IPR025339">
    <property type="entry name" value="DUF4245"/>
</dbReference>
<gene>
    <name evidence="3" type="ORF">C884_01028</name>
</gene>
<dbReference type="AlphaFoldDB" id="M2YGK1"/>
<sequence>MTEIDDSSRTGSSAAPAPTDPAPRRTPEGRPVQTAGPEPEAQEAQPQQAGQDRGSGADQEPPVVPQLTQKQAKRVNAPARAMVLSMVVLIAIVLVFFFLQPRPDAQTYRPDVDVQREAGYAADVADFDPLVPDLGEGWSPNYARWEGQQSDGVDSWDAGWVTPRGGFIGLIQTDQANPTWTLEQIDSLPQADTVEAGGIEWEVHFGEDDDDEQRTAWIGEVEGTTVILQGTASDSEFDHAAQAVADAADDSA</sequence>
<reference evidence="3 4" key="1">
    <citation type="journal article" date="2014" name="Genome Announc.">
        <title>Draft Genome Sequence of Kocuria palustris PEL.</title>
        <authorList>
            <person name="Sharma G."/>
            <person name="Khatri I."/>
            <person name="Subramanian S."/>
        </authorList>
    </citation>
    <scope>NUCLEOTIDE SEQUENCE [LARGE SCALE GENOMIC DNA]</scope>
    <source>
        <strain evidence="3 4">PEL</strain>
    </source>
</reference>
<protein>
    <recommendedName>
        <fullName evidence="5">DUF4245 domain-containing protein</fullName>
    </recommendedName>
</protein>
<dbReference type="Pfam" id="PF14030">
    <property type="entry name" value="DUF4245"/>
    <property type="match status" value="1"/>
</dbReference>
<evidence type="ECO:0000256" key="1">
    <source>
        <dbReference type="SAM" id="MobiDB-lite"/>
    </source>
</evidence>
<dbReference type="RefSeq" id="WP_006213407.1">
    <property type="nucleotide sequence ID" value="NZ_ANHZ02000002.1"/>
</dbReference>
<keyword evidence="4" id="KW-1185">Reference proteome</keyword>
<dbReference type="EMBL" id="ANHZ02000002">
    <property type="protein sequence ID" value="EME37654.1"/>
    <property type="molecule type" value="Genomic_DNA"/>
</dbReference>
<feature type="compositionally biased region" description="Low complexity" evidence="1">
    <location>
        <begin position="35"/>
        <end position="51"/>
    </location>
</feature>